<dbReference type="AlphaFoldDB" id="D2PDR1"/>
<dbReference type="HOGENOM" id="CLU_523391_0_0_2"/>
<keyword evidence="1" id="KW-1133">Transmembrane helix</keyword>
<feature type="transmembrane region" description="Helical" evidence="1">
    <location>
        <begin position="25"/>
        <end position="47"/>
    </location>
</feature>
<keyword evidence="1" id="KW-0472">Membrane</keyword>
<dbReference type="KEGG" id="sii:LD85_2183"/>
<proteinExistence type="predicted"/>
<sequence length="467" mass="54221">MKDTDLSMLLSIIRLTELKESKRNALLSLIVQLSIAYFIALVIVSYFVGYVNYITHNNLVEFIIVLSLIMLIIVTDIFIKKYISYMLINIPLETLNLKINSDNNFRREIISASKNLDDKNKLYDLINKLFEKDNIEIKQLGLFVISSVINYFAYIILLSVGFILLNEVYSNLFSYRYTMISFFTFIVSYILFIRNKIISNEEEEQIEYGKVATSYISLLISRMLNTKFTRNTTAIDKIIYYLSTYIGVPLGMYTVVNSLFSNDNTNYPQKTSNVNLIYITDDKVFNKCCVKESEKDKIKLEEMRKNCEENIRSFLSYIAEKVSAKAVINMNKKEFTEFVCGLVKSFKKEENNKLFTLLCNKDSSLIVPYDLGNIKIYKGYLYVEKSYNIERVLRNTEILNNSVILLTRVGKSISITSLIRLRVKLSIEDTILLCNKTIDKGRKIAFHYKKNPANYECDLDLAIFISQ</sequence>
<evidence type="ECO:0000256" key="1">
    <source>
        <dbReference type="SAM" id="Phobius"/>
    </source>
</evidence>
<protein>
    <submittedName>
        <fullName evidence="2">Uncharacterized protein</fullName>
    </submittedName>
</protein>
<accession>D2PDR1</accession>
<dbReference type="RefSeq" id="WP_012953077.1">
    <property type="nucleotide sequence ID" value="NC_013769.1"/>
</dbReference>
<feature type="transmembrane region" description="Helical" evidence="1">
    <location>
        <begin position="140"/>
        <end position="163"/>
    </location>
</feature>
<organism evidence="2 3">
    <name type="scientific">Saccharolobus islandicus (strain L.D.8.5 / Lassen #2)</name>
    <name type="common">Sulfolobus islandicus</name>
    <dbReference type="NCBI Taxonomy" id="425944"/>
    <lineage>
        <taxon>Archaea</taxon>
        <taxon>Thermoproteota</taxon>
        <taxon>Thermoprotei</taxon>
        <taxon>Sulfolobales</taxon>
        <taxon>Sulfolobaceae</taxon>
        <taxon>Saccharolobus</taxon>
    </lineage>
</organism>
<dbReference type="EMBL" id="CP001731">
    <property type="protein sequence ID" value="ADB87831.1"/>
    <property type="molecule type" value="Genomic_DNA"/>
</dbReference>
<keyword evidence="1" id="KW-0812">Transmembrane</keyword>
<feature type="transmembrane region" description="Helical" evidence="1">
    <location>
        <begin position="238"/>
        <end position="260"/>
    </location>
</feature>
<dbReference type="Proteomes" id="UP000001404">
    <property type="component" value="Chromosome"/>
</dbReference>
<reference evidence="3" key="1">
    <citation type="journal article" date="2009" name="Proc. Natl. Acad. Sci. U.S.A.">
        <title>Biogeography of the Sulfolobus islandicus pan-genome.</title>
        <authorList>
            <person name="Reno M.L."/>
            <person name="Held N.L."/>
            <person name="Fields C.J."/>
            <person name="Burke P.V."/>
            <person name="Whitaker R.J."/>
        </authorList>
    </citation>
    <scope>NUCLEOTIDE SEQUENCE [LARGE SCALE GENOMIC DNA]</scope>
    <source>
        <strain evidence="3">L.D.8.5 / Lassen #2</strain>
    </source>
</reference>
<evidence type="ECO:0000313" key="3">
    <source>
        <dbReference type="Proteomes" id="UP000001404"/>
    </source>
</evidence>
<gene>
    <name evidence="2" type="ordered locus">LD85_2183</name>
</gene>
<feature type="transmembrane region" description="Helical" evidence="1">
    <location>
        <begin position="59"/>
        <end position="79"/>
    </location>
</feature>
<feature type="transmembrane region" description="Helical" evidence="1">
    <location>
        <begin position="175"/>
        <end position="193"/>
    </location>
</feature>
<evidence type="ECO:0000313" key="2">
    <source>
        <dbReference type="EMBL" id="ADB87831.1"/>
    </source>
</evidence>
<name>D2PDR1_SACI9</name>